<comment type="similarity">
    <text evidence="1">Belongs to the 'phage' integrase family.</text>
</comment>
<dbReference type="PROSITE" id="PS51898">
    <property type="entry name" value="TYR_RECOMBINASE"/>
    <property type="match status" value="1"/>
</dbReference>
<dbReference type="EMBL" id="CP027231">
    <property type="protein sequence ID" value="AVM52456.1"/>
    <property type="molecule type" value="Genomic_DNA"/>
</dbReference>
<dbReference type="Pfam" id="PF00589">
    <property type="entry name" value="Phage_integrase"/>
    <property type="match status" value="1"/>
</dbReference>
<dbReference type="InterPro" id="IPR044068">
    <property type="entry name" value="CB"/>
</dbReference>
<dbReference type="Gene3D" id="1.10.443.10">
    <property type="entry name" value="Intergrase catalytic core"/>
    <property type="match status" value="1"/>
</dbReference>
<evidence type="ECO:0000256" key="5">
    <source>
        <dbReference type="PROSITE-ProRule" id="PRU01248"/>
    </source>
</evidence>
<organism evidence="9 10">
    <name type="scientific">Bacteroides zoogleoformans</name>
    <dbReference type="NCBI Taxonomy" id="28119"/>
    <lineage>
        <taxon>Bacteria</taxon>
        <taxon>Pseudomonadati</taxon>
        <taxon>Bacteroidota</taxon>
        <taxon>Bacteroidia</taxon>
        <taxon>Bacteroidales</taxon>
        <taxon>Bacteroidaceae</taxon>
        <taxon>Bacteroides</taxon>
    </lineage>
</organism>
<dbReference type="SUPFAM" id="SSF56349">
    <property type="entry name" value="DNA breaking-rejoining enzymes"/>
    <property type="match status" value="1"/>
</dbReference>
<feature type="region of interest" description="Disordered" evidence="6">
    <location>
        <begin position="28"/>
        <end position="79"/>
    </location>
</feature>
<evidence type="ECO:0000256" key="6">
    <source>
        <dbReference type="SAM" id="MobiDB-lite"/>
    </source>
</evidence>
<feature type="region of interest" description="Disordered" evidence="6">
    <location>
        <begin position="305"/>
        <end position="324"/>
    </location>
</feature>
<dbReference type="Gene3D" id="1.10.150.130">
    <property type="match status" value="1"/>
</dbReference>
<protein>
    <submittedName>
        <fullName evidence="9">Recombinase</fullName>
    </submittedName>
</protein>
<dbReference type="PANTHER" id="PTHR30349">
    <property type="entry name" value="PHAGE INTEGRASE-RELATED"/>
    <property type="match status" value="1"/>
</dbReference>
<dbReference type="InterPro" id="IPR011010">
    <property type="entry name" value="DNA_brk_join_enz"/>
</dbReference>
<proteinExistence type="inferred from homology"/>
<evidence type="ECO:0000313" key="9">
    <source>
        <dbReference type="EMBL" id="AVM52456.1"/>
    </source>
</evidence>
<evidence type="ECO:0000313" key="10">
    <source>
        <dbReference type="Proteomes" id="UP000238304"/>
    </source>
</evidence>
<dbReference type="Pfam" id="PF13102">
    <property type="entry name" value="Phage_int_SAM_5"/>
    <property type="match status" value="1"/>
</dbReference>
<accession>A0ABM6T7Z7</accession>
<evidence type="ECO:0000259" key="8">
    <source>
        <dbReference type="PROSITE" id="PS51900"/>
    </source>
</evidence>
<feature type="compositionally biased region" description="Basic residues" evidence="6">
    <location>
        <begin position="69"/>
        <end position="79"/>
    </location>
</feature>
<reference evidence="9 10" key="1">
    <citation type="submission" date="2018-02" db="EMBL/GenBank/DDBJ databases">
        <authorList>
            <person name="Holder M.E."/>
            <person name="Ajami N.J."/>
            <person name="Petrosino J.F."/>
        </authorList>
    </citation>
    <scope>NUCLEOTIDE SEQUENCE [LARGE SCALE GENOMIC DNA]</scope>
    <source>
        <strain evidence="9 10">ATCC 33285</strain>
    </source>
</reference>
<keyword evidence="10" id="KW-1185">Reference proteome</keyword>
<name>A0ABM6T7Z7_9BACE</name>
<evidence type="ECO:0000256" key="1">
    <source>
        <dbReference type="ARBA" id="ARBA00008857"/>
    </source>
</evidence>
<gene>
    <name evidence="9" type="ORF">C4H11_05435</name>
</gene>
<feature type="domain" description="Core-binding (CB)" evidence="8">
    <location>
        <begin position="80"/>
        <end position="163"/>
    </location>
</feature>
<feature type="compositionally biased region" description="Basic and acidic residues" evidence="6">
    <location>
        <begin position="305"/>
        <end position="319"/>
    </location>
</feature>
<evidence type="ECO:0000259" key="7">
    <source>
        <dbReference type="PROSITE" id="PS51898"/>
    </source>
</evidence>
<feature type="domain" description="Tyr recombinase" evidence="7">
    <location>
        <begin position="184"/>
        <end position="408"/>
    </location>
</feature>
<evidence type="ECO:0000256" key="4">
    <source>
        <dbReference type="ARBA" id="ARBA00023172"/>
    </source>
</evidence>
<evidence type="ECO:0000256" key="2">
    <source>
        <dbReference type="ARBA" id="ARBA00022908"/>
    </source>
</evidence>
<keyword evidence="4" id="KW-0233">DNA recombination</keyword>
<evidence type="ECO:0000256" key="3">
    <source>
        <dbReference type="ARBA" id="ARBA00023125"/>
    </source>
</evidence>
<sequence>MIQMLKILSYFKSADYLCRLPRAVFAGKRDKKKEEKEKDKKEEKPEEEKPEEEAKVRKERKEQKEQKVRKACKLQKRRRERVAPRLSGFVHAAAEGVSPSTQENYRTAVRSFIRFSGGTDVPVSALDADSVRSYERWLRDRGVCPNTSSCYMRSLRAIYNKAATKRLVKDKEPFKGVFTGNERTVKRSIGEKEIRKLKSPRSPYSPYSLSPGPSPIGRGEREWGSGASDLFLFSFYAMGMPFVDLAHLKRSQIKDGVLTYRRRKTGQQVRVRLEPCMLDILDKYKTEGTDYLFPILYKVKDGAKDRMGSETDKGKDGDKGGPAGGNLVEVSYSSALNRYNRSLKELARRAGIKENLTSYVARHSWASIAYEKNIDLPVISKALGHTDTKTTLTYIREINNEQLAQANNKLLKEVFTS</sequence>
<dbReference type="Proteomes" id="UP000238304">
    <property type="component" value="Chromosome"/>
</dbReference>
<dbReference type="PROSITE" id="PS51900">
    <property type="entry name" value="CB"/>
    <property type="match status" value="1"/>
</dbReference>
<feature type="compositionally biased region" description="Basic and acidic residues" evidence="6">
    <location>
        <begin position="32"/>
        <end position="68"/>
    </location>
</feature>
<dbReference type="CDD" id="cd01185">
    <property type="entry name" value="INTN1_C_like"/>
    <property type="match status" value="1"/>
</dbReference>
<feature type="compositionally biased region" description="Low complexity" evidence="6">
    <location>
        <begin position="200"/>
        <end position="211"/>
    </location>
</feature>
<dbReference type="InterPro" id="IPR002104">
    <property type="entry name" value="Integrase_catalytic"/>
</dbReference>
<dbReference type="InterPro" id="IPR013762">
    <property type="entry name" value="Integrase-like_cat_sf"/>
</dbReference>
<dbReference type="InterPro" id="IPR050090">
    <property type="entry name" value="Tyrosine_recombinase_XerCD"/>
</dbReference>
<feature type="region of interest" description="Disordered" evidence="6">
    <location>
        <begin position="198"/>
        <end position="220"/>
    </location>
</feature>
<keyword evidence="2" id="KW-0229">DNA integration</keyword>
<keyword evidence="3 5" id="KW-0238">DNA-binding</keyword>
<dbReference type="InterPro" id="IPR010998">
    <property type="entry name" value="Integrase_recombinase_N"/>
</dbReference>
<dbReference type="InterPro" id="IPR025269">
    <property type="entry name" value="SAM-like_dom"/>
</dbReference>
<dbReference type="PANTHER" id="PTHR30349:SF64">
    <property type="entry name" value="PROPHAGE INTEGRASE INTD-RELATED"/>
    <property type="match status" value="1"/>
</dbReference>